<evidence type="ECO:0000256" key="1">
    <source>
        <dbReference type="SAM" id="Phobius"/>
    </source>
</evidence>
<keyword evidence="1" id="KW-1133">Transmembrane helix</keyword>
<keyword evidence="1" id="KW-0472">Membrane</keyword>
<protein>
    <submittedName>
        <fullName evidence="2">Uncharacterized protein</fullName>
    </submittedName>
</protein>
<dbReference type="EMBL" id="FOVN01000001">
    <property type="protein sequence ID" value="SFN43372.1"/>
    <property type="molecule type" value="Genomic_DNA"/>
</dbReference>
<accession>A0A1I4YZE3</accession>
<sequence length="80" mass="9596">MNKENKKELDKQESEIRKNLFLVFIPVLILISLIVVYQNNSLEHNKSEYEQSRNTEFSGIIVKKKTRGRLYSSWKIRLIR</sequence>
<dbReference type="Proteomes" id="UP000198705">
    <property type="component" value="Unassembled WGS sequence"/>
</dbReference>
<evidence type="ECO:0000313" key="3">
    <source>
        <dbReference type="Proteomes" id="UP000198705"/>
    </source>
</evidence>
<organism evidence="2 3">
    <name type="scientific">Bizionia echini</name>
    <dbReference type="NCBI Taxonomy" id="649333"/>
    <lineage>
        <taxon>Bacteria</taxon>
        <taxon>Pseudomonadati</taxon>
        <taxon>Bacteroidota</taxon>
        <taxon>Flavobacteriia</taxon>
        <taxon>Flavobacteriales</taxon>
        <taxon>Flavobacteriaceae</taxon>
        <taxon>Bizionia</taxon>
    </lineage>
</organism>
<keyword evidence="1" id="KW-0812">Transmembrane</keyword>
<reference evidence="3" key="1">
    <citation type="submission" date="2016-10" db="EMBL/GenBank/DDBJ databases">
        <authorList>
            <person name="Varghese N."/>
            <person name="Submissions S."/>
        </authorList>
    </citation>
    <scope>NUCLEOTIDE SEQUENCE [LARGE SCALE GENOMIC DNA]</scope>
    <source>
        <strain evidence="3">DSM 23925</strain>
    </source>
</reference>
<name>A0A1I4YZE3_9FLAO</name>
<dbReference type="STRING" id="649333.SAMN04487989_101400"/>
<gene>
    <name evidence="2" type="ORF">SAMN04487989_101400</name>
</gene>
<keyword evidence="3" id="KW-1185">Reference proteome</keyword>
<proteinExistence type="predicted"/>
<evidence type="ECO:0000313" key="2">
    <source>
        <dbReference type="EMBL" id="SFN43372.1"/>
    </source>
</evidence>
<feature type="transmembrane region" description="Helical" evidence="1">
    <location>
        <begin position="20"/>
        <end position="37"/>
    </location>
</feature>
<dbReference type="AlphaFoldDB" id="A0A1I4YZE3"/>